<sequence length="82" mass="9136">MVSRAESKQKSNSKNSIKSPQPVNKLSLDLKGESFEVEFEDSLEFLSNGATTKNKSFGQKKSKSKLSIAELRLLLFADDPEE</sequence>
<reference evidence="3" key="1">
    <citation type="submission" date="2017-01" db="EMBL/GenBank/DDBJ databases">
        <authorList>
            <person name="Wang Y."/>
            <person name="White M."/>
            <person name="Kvist S."/>
            <person name="Moncalvo J.-M."/>
        </authorList>
    </citation>
    <scope>NUCLEOTIDE SEQUENCE [LARGE SCALE GENOMIC DNA]</scope>
    <source>
        <strain evidence="3">ID-206-W2</strain>
    </source>
</reference>
<keyword evidence="3" id="KW-1185">Reference proteome</keyword>
<comment type="caution">
    <text evidence="2">The sequence shown here is derived from an EMBL/GenBank/DDBJ whole genome shotgun (WGS) entry which is preliminary data.</text>
</comment>
<feature type="region of interest" description="Disordered" evidence="1">
    <location>
        <begin position="1"/>
        <end position="25"/>
    </location>
</feature>
<evidence type="ECO:0000313" key="2">
    <source>
        <dbReference type="EMBL" id="OMJ23445.1"/>
    </source>
</evidence>
<protein>
    <submittedName>
        <fullName evidence="2">Uncharacterized protein</fullName>
    </submittedName>
</protein>
<evidence type="ECO:0000313" key="3">
    <source>
        <dbReference type="Proteomes" id="UP000187429"/>
    </source>
</evidence>
<accession>A0A1R1Y9C3</accession>
<gene>
    <name evidence="2" type="ORF">AYI69_g4982</name>
</gene>
<name>A0A1R1Y9C3_9FUNG</name>
<dbReference type="EMBL" id="LSSM01002024">
    <property type="protein sequence ID" value="OMJ23445.1"/>
    <property type="molecule type" value="Genomic_DNA"/>
</dbReference>
<dbReference type="Proteomes" id="UP000187429">
    <property type="component" value="Unassembled WGS sequence"/>
</dbReference>
<feature type="compositionally biased region" description="Low complexity" evidence="1">
    <location>
        <begin position="10"/>
        <end position="22"/>
    </location>
</feature>
<dbReference type="AlphaFoldDB" id="A0A1R1Y9C3"/>
<organism evidence="2 3">
    <name type="scientific">Smittium culicis</name>
    <dbReference type="NCBI Taxonomy" id="133412"/>
    <lineage>
        <taxon>Eukaryota</taxon>
        <taxon>Fungi</taxon>
        <taxon>Fungi incertae sedis</taxon>
        <taxon>Zoopagomycota</taxon>
        <taxon>Kickxellomycotina</taxon>
        <taxon>Harpellomycetes</taxon>
        <taxon>Harpellales</taxon>
        <taxon>Legeriomycetaceae</taxon>
        <taxon>Smittium</taxon>
    </lineage>
</organism>
<proteinExistence type="predicted"/>
<evidence type="ECO:0000256" key="1">
    <source>
        <dbReference type="SAM" id="MobiDB-lite"/>
    </source>
</evidence>